<organism evidence="1 2">
    <name type="scientific">Paracoccus versutus</name>
    <name type="common">Thiobacillus versutus</name>
    <dbReference type="NCBI Taxonomy" id="34007"/>
    <lineage>
        <taxon>Bacteria</taxon>
        <taxon>Pseudomonadati</taxon>
        <taxon>Pseudomonadota</taxon>
        <taxon>Alphaproteobacteria</taxon>
        <taxon>Rhodobacterales</taxon>
        <taxon>Paracoccaceae</taxon>
        <taxon>Paracoccus</taxon>
    </lineage>
</organism>
<proteinExistence type="predicted"/>
<dbReference type="Proteomes" id="UP000256941">
    <property type="component" value="Unassembled WGS sequence"/>
</dbReference>
<dbReference type="AlphaFoldDB" id="A0A3D9X9L1"/>
<gene>
    <name evidence="1" type="ORF">BDD41_4257</name>
</gene>
<evidence type="ECO:0000313" key="2">
    <source>
        <dbReference type="Proteomes" id="UP000256941"/>
    </source>
</evidence>
<protein>
    <submittedName>
        <fullName evidence="1">Uncharacterized protein</fullName>
    </submittedName>
</protein>
<comment type="caution">
    <text evidence="1">The sequence shown here is derived from an EMBL/GenBank/DDBJ whole genome shotgun (WGS) entry which is preliminary data.</text>
</comment>
<reference evidence="1 2" key="1">
    <citation type="submission" date="2018-08" db="EMBL/GenBank/DDBJ databases">
        <title>Genomic Encyclopedia of Archaeal and Bacterial Type Strains, Phase II (KMG-II): from individual species to whole genera.</title>
        <authorList>
            <person name="Goeker M."/>
        </authorList>
    </citation>
    <scope>NUCLEOTIDE SEQUENCE [LARGE SCALE GENOMIC DNA]</scope>
    <source>
        <strain evidence="1 2">DSM 17099</strain>
    </source>
</reference>
<name>A0A3D9X9L1_PARVE</name>
<sequence length="326" mass="34704">MQLSSAGIALTILSQRDPSAAIAGQGATATDGVAGPQAAPILDSPGASDRYVPASGVYDPASGLYDSEYIERMVAEGKRKAELRYALGDGSRSPFDPEIADAFGFKNVWEKTLSDPRKVFPGHFVTAQEIPMGTRAPQRDADFLSRRDAMANAYHFATALVKAARDVIGSRIGIETHKDQMLDASGRLYGIGSDGRAGSGDWKAAIERGTYIILHEMGEMEKMAASLANLFSFDSTSVTQPAYDGSFQGFSITHGTLGKIMDVSADGTLTLYDAEGTAYSAEEYNAANIDGGIPQLHNDLIRQADDRAALASRGVRREASGRIVPL</sequence>
<dbReference type="RefSeq" id="WP_140847001.1">
    <property type="nucleotide sequence ID" value="NZ_CP038197.1"/>
</dbReference>
<accession>A0A3D9X9L1</accession>
<dbReference type="EMBL" id="QTUJ01000004">
    <property type="protein sequence ID" value="REF67236.1"/>
    <property type="molecule type" value="Genomic_DNA"/>
</dbReference>
<evidence type="ECO:0000313" key="1">
    <source>
        <dbReference type="EMBL" id="REF67236.1"/>
    </source>
</evidence>